<reference evidence="3" key="1">
    <citation type="submission" date="2022-08" db="EMBL/GenBank/DDBJ databases">
        <authorList>
            <person name="Gutierrez-Valencia J."/>
        </authorList>
    </citation>
    <scope>NUCLEOTIDE SEQUENCE</scope>
</reference>
<dbReference type="EMBL" id="CAMGYJ010000011">
    <property type="protein sequence ID" value="CAI0558167.1"/>
    <property type="molecule type" value="Genomic_DNA"/>
</dbReference>
<dbReference type="AlphaFoldDB" id="A0AAV0RKL9"/>
<evidence type="ECO:0000313" key="3">
    <source>
        <dbReference type="EMBL" id="CAI0558167.1"/>
    </source>
</evidence>
<dbReference type="InterPro" id="IPR002048">
    <property type="entry name" value="EF_hand_dom"/>
</dbReference>
<name>A0AAV0RKL9_9ROSI</name>
<dbReference type="GO" id="GO:0005509">
    <property type="term" value="F:calcium ion binding"/>
    <property type="evidence" value="ECO:0007669"/>
    <property type="project" value="InterPro"/>
</dbReference>
<dbReference type="PROSITE" id="PS00018">
    <property type="entry name" value="EF_HAND_1"/>
    <property type="match status" value="2"/>
</dbReference>
<dbReference type="InterPro" id="IPR011992">
    <property type="entry name" value="EF-hand-dom_pair"/>
</dbReference>
<dbReference type="Pfam" id="PF13202">
    <property type="entry name" value="EF-hand_5"/>
    <property type="match status" value="2"/>
</dbReference>
<evidence type="ECO:0000313" key="4">
    <source>
        <dbReference type="EMBL" id="CAI0558334.1"/>
    </source>
</evidence>
<evidence type="ECO:0000313" key="5">
    <source>
        <dbReference type="Proteomes" id="UP001154282"/>
    </source>
</evidence>
<gene>
    <name evidence="3" type="ORF">LITE_LOCUS48668</name>
    <name evidence="4" type="ORF">LITE_LOCUS48739</name>
</gene>
<comment type="caution">
    <text evidence="3">The sequence shown here is derived from an EMBL/GenBank/DDBJ whole genome shotgun (WGS) entry which is preliminary data.</text>
</comment>
<dbReference type="Gene3D" id="1.10.238.10">
    <property type="entry name" value="EF-hand"/>
    <property type="match status" value="1"/>
</dbReference>
<dbReference type="PROSITE" id="PS50222">
    <property type="entry name" value="EF_HAND_2"/>
    <property type="match status" value="2"/>
</dbReference>
<organism evidence="3 5">
    <name type="scientific">Linum tenue</name>
    <dbReference type="NCBI Taxonomy" id="586396"/>
    <lineage>
        <taxon>Eukaryota</taxon>
        <taxon>Viridiplantae</taxon>
        <taxon>Streptophyta</taxon>
        <taxon>Embryophyta</taxon>
        <taxon>Tracheophyta</taxon>
        <taxon>Spermatophyta</taxon>
        <taxon>Magnoliopsida</taxon>
        <taxon>eudicotyledons</taxon>
        <taxon>Gunneridae</taxon>
        <taxon>Pentapetalae</taxon>
        <taxon>rosids</taxon>
        <taxon>fabids</taxon>
        <taxon>Malpighiales</taxon>
        <taxon>Linaceae</taxon>
        <taxon>Linum</taxon>
    </lineage>
</organism>
<dbReference type="CDD" id="cd00051">
    <property type="entry name" value="EFh"/>
    <property type="match status" value="1"/>
</dbReference>
<sequence length="95" mass="10754">MAIKTRSISSDGKREMTLQEFKTWVKRLDADKDGKISRQELSDAVRVAGGRFAWLKCRRGVQAADSDGNGFIDEQEMNNLVDFAQKHLGVKIVHF</sequence>
<feature type="domain" description="EF-hand" evidence="2">
    <location>
        <begin position="16"/>
        <end position="51"/>
    </location>
</feature>
<feature type="domain" description="EF-hand" evidence="2">
    <location>
        <begin position="52"/>
        <end position="87"/>
    </location>
</feature>
<protein>
    <recommendedName>
        <fullName evidence="2">EF-hand domain-containing protein</fullName>
    </recommendedName>
</protein>
<dbReference type="EMBL" id="CAMGYJ010000011">
    <property type="protein sequence ID" value="CAI0558334.1"/>
    <property type="molecule type" value="Genomic_DNA"/>
</dbReference>
<accession>A0AAV0RKL9</accession>
<dbReference type="InterPro" id="IPR018247">
    <property type="entry name" value="EF_Hand_1_Ca_BS"/>
</dbReference>
<dbReference type="Proteomes" id="UP001154282">
    <property type="component" value="Unassembled WGS sequence"/>
</dbReference>
<evidence type="ECO:0000259" key="2">
    <source>
        <dbReference type="PROSITE" id="PS50222"/>
    </source>
</evidence>
<keyword evidence="1" id="KW-0106">Calcium</keyword>
<proteinExistence type="predicted"/>
<keyword evidence="5" id="KW-1185">Reference proteome</keyword>
<dbReference type="SUPFAM" id="SSF47473">
    <property type="entry name" value="EF-hand"/>
    <property type="match status" value="1"/>
</dbReference>
<evidence type="ECO:0000256" key="1">
    <source>
        <dbReference type="ARBA" id="ARBA00022837"/>
    </source>
</evidence>